<dbReference type="SUPFAM" id="SSF46785">
    <property type="entry name" value="Winged helix' DNA-binding domain"/>
    <property type="match status" value="1"/>
</dbReference>
<dbReference type="GO" id="GO:0003700">
    <property type="term" value="F:DNA-binding transcription factor activity"/>
    <property type="evidence" value="ECO:0007669"/>
    <property type="project" value="InterPro"/>
</dbReference>
<keyword evidence="4" id="KW-0804">Transcription</keyword>
<name>A0A380U5B5_ACTLI</name>
<dbReference type="InterPro" id="IPR036390">
    <property type="entry name" value="WH_DNA-bd_sf"/>
</dbReference>
<dbReference type="EMBL" id="UFRN01000002">
    <property type="protein sequence ID" value="SUT95928.1"/>
    <property type="molecule type" value="Genomic_DNA"/>
</dbReference>
<accession>A0A380U5B5</accession>
<dbReference type="InterPro" id="IPR005119">
    <property type="entry name" value="LysR_subst-bd"/>
</dbReference>
<evidence type="ECO:0000256" key="2">
    <source>
        <dbReference type="ARBA" id="ARBA00023015"/>
    </source>
</evidence>
<feature type="domain" description="HTH lysR-type" evidence="5">
    <location>
        <begin position="2"/>
        <end position="59"/>
    </location>
</feature>
<keyword evidence="3" id="KW-0238">DNA-binding</keyword>
<dbReference type="InterPro" id="IPR058163">
    <property type="entry name" value="LysR-type_TF_proteobact-type"/>
</dbReference>
<dbReference type="InterPro" id="IPR036388">
    <property type="entry name" value="WH-like_DNA-bd_sf"/>
</dbReference>
<dbReference type="Pfam" id="PF03466">
    <property type="entry name" value="LysR_substrate"/>
    <property type="match status" value="1"/>
</dbReference>
<keyword evidence="2" id="KW-0805">Transcription regulation</keyword>
<organism evidence="6 7">
    <name type="scientific">Actinobacillus lignieresii</name>
    <dbReference type="NCBI Taxonomy" id="720"/>
    <lineage>
        <taxon>Bacteria</taxon>
        <taxon>Pseudomonadati</taxon>
        <taxon>Pseudomonadota</taxon>
        <taxon>Gammaproteobacteria</taxon>
        <taxon>Pasteurellales</taxon>
        <taxon>Pasteurellaceae</taxon>
        <taxon>Actinobacillus</taxon>
    </lineage>
</organism>
<evidence type="ECO:0000256" key="1">
    <source>
        <dbReference type="ARBA" id="ARBA00009437"/>
    </source>
</evidence>
<dbReference type="CDD" id="cd08422">
    <property type="entry name" value="PBP2_CrgA_like"/>
    <property type="match status" value="1"/>
</dbReference>
<dbReference type="PANTHER" id="PTHR30537">
    <property type="entry name" value="HTH-TYPE TRANSCRIPTIONAL REGULATOR"/>
    <property type="match status" value="1"/>
</dbReference>
<evidence type="ECO:0000256" key="3">
    <source>
        <dbReference type="ARBA" id="ARBA00023125"/>
    </source>
</evidence>
<dbReference type="AlphaFoldDB" id="A0A380U5B5"/>
<evidence type="ECO:0000313" key="6">
    <source>
        <dbReference type="EMBL" id="SUT95928.1"/>
    </source>
</evidence>
<reference evidence="6 7" key="1">
    <citation type="submission" date="2018-06" db="EMBL/GenBank/DDBJ databases">
        <authorList>
            <consortium name="Pathogen Informatics"/>
            <person name="Doyle S."/>
        </authorList>
    </citation>
    <scope>NUCLEOTIDE SEQUENCE [LARGE SCALE GENOMIC DNA]</scope>
    <source>
        <strain evidence="6 7">NCTC4191</strain>
    </source>
</reference>
<dbReference type="Gene3D" id="1.10.10.10">
    <property type="entry name" value="Winged helix-like DNA-binding domain superfamily/Winged helix DNA-binding domain"/>
    <property type="match status" value="1"/>
</dbReference>
<dbReference type="GO" id="GO:0006351">
    <property type="term" value="P:DNA-templated transcription"/>
    <property type="evidence" value="ECO:0007669"/>
    <property type="project" value="TreeGrafter"/>
</dbReference>
<evidence type="ECO:0000259" key="5">
    <source>
        <dbReference type="PROSITE" id="PS50931"/>
    </source>
</evidence>
<dbReference type="Pfam" id="PF00126">
    <property type="entry name" value="HTH_1"/>
    <property type="match status" value="1"/>
</dbReference>
<evidence type="ECO:0000256" key="4">
    <source>
        <dbReference type="ARBA" id="ARBA00023163"/>
    </source>
</evidence>
<proteinExistence type="inferred from homology"/>
<dbReference type="GO" id="GO:0043565">
    <property type="term" value="F:sequence-specific DNA binding"/>
    <property type="evidence" value="ECO:0007669"/>
    <property type="project" value="TreeGrafter"/>
</dbReference>
<dbReference type="PROSITE" id="PS50931">
    <property type="entry name" value="HTH_LYSR"/>
    <property type="match status" value="1"/>
</dbReference>
<sequence length="295" mass="33195">MISLDDMRLFVEVVKANGFKNASNVMNVPTSTLSRRISLLEKAIGLRLLNRTTRKIELTEAGAIYFERCKRVVIEAELAHEALDEMSYKPSGLLRVSTTQDFAKIFLLPYLAEFAECYPEINCQFHLSDEKINLVGNPVDLAIRIGRLEDSHYIARFLTQSQLRLYASPTYLARNRPIQIPENLAELNCLAFGSQQKWQLTQNDRMVEIPISGRFSANNIGFLCQLASDGLGIALLPDVVAKNAVQNGLLTEVLPDWQGGEHLIYALTETKLIPAKTQVFIDFLKEKLHSNQDAV</sequence>
<dbReference type="SUPFAM" id="SSF53850">
    <property type="entry name" value="Periplasmic binding protein-like II"/>
    <property type="match status" value="1"/>
</dbReference>
<keyword evidence="7" id="KW-1185">Reference proteome</keyword>
<dbReference type="Proteomes" id="UP000254253">
    <property type="component" value="Unassembled WGS sequence"/>
</dbReference>
<dbReference type="PANTHER" id="PTHR30537:SF5">
    <property type="entry name" value="HTH-TYPE TRANSCRIPTIONAL ACTIVATOR TTDR-RELATED"/>
    <property type="match status" value="1"/>
</dbReference>
<dbReference type="RefSeq" id="WP_005613403.1">
    <property type="nucleotide sequence ID" value="NZ_UFRM01000001.1"/>
</dbReference>
<dbReference type="FunFam" id="1.10.10.10:FF:000001">
    <property type="entry name" value="LysR family transcriptional regulator"/>
    <property type="match status" value="1"/>
</dbReference>
<comment type="similarity">
    <text evidence="1">Belongs to the LysR transcriptional regulatory family.</text>
</comment>
<protein>
    <submittedName>
        <fullName evidence="6">Putative HTH-type transcriptional regulator</fullName>
    </submittedName>
</protein>
<dbReference type="Gene3D" id="3.40.190.290">
    <property type="match status" value="1"/>
</dbReference>
<gene>
    <name evidence="6" type="primary">dmlR_7</name>
    <name evidence="6" type="ORF">NCTC4191_02054</name>
</gene>
<evidence type="ECO:0000313" key="7">
    <source>
        <dbReference type="Proteomes" id="UP000254253"/>
    </source>
</evidence>
<dbReference type="InterPro" id="IPR000847">
    <property type="entry name" value="LysR_HTH_N"/>
</dbReference>